<feature type="compositionally biased region" description="Polar residues" evidence="1">
    <location>
        <begin position="23"/>
        <end position="49"/>
    </location>
</feature>
<keyword evidence="3" id="KW-1185">Reference proteome</keyword>
<evidence type="ECO:0000256" key="1">
    <source>
        <dbReference type="SAM" id="MobiDB-lite"/>
    </source>
</evidence>
<dbReference type="HOGENOM" id="CLU_2133900_0_0_1"/>
<gene>
    <name evidence="2" type="ORF">K443DRAFT_323837</name>
</gene>
<protein>
    <submittedName>
        <fullName evidence="2">Uncharacterized protein</fullName>
    </submittedName>
</protein>
<reference evidence="3" key="2">
    <citation type="submission" date="2015-01" db="EMBL/GenBank/DDBJ databases">
        <title>Evolutionary Origins and Diversification of the Mycorrhizal Mutualists.</title>
        <authorList>
            <consortium name="DOE Joint Genome Institute"/>
            <consortium name="Mycorrhizal Genomics Consortium"/>
            <person name="Kohler A."/>
            <person name="Kuo A."/>
            <person name="Nagy L.G."/>
            <person name="Floudas D."/>
            <person name="Copeland A."/>
            <person name="Barry K.W."/>
            <person name="Cichocki N."/>
            <person name="Veneault-Fourrey C."/>
            <person name="LaButti K."/>
            <person name="Lindquist E.A."/>
            <person name="Lipzen A."/>
            <person name="Lundell T."/>
            <person name="Morin E."/>
            <person name="Murat C."/>
            <person name="Riley R."/>
            <person name="Ohm R."/>
            <person name="Sun H."/>
            <person name="Tunlid A."/>
            <person name="Henrissat B."/>
            <person name="Grigoriev I.V."/>
            <person name="Hibbett D.S."/>
            <person name="Martin F."/>
        </authorList>
    </citation>
    <scope>NUCLEOTIDE SEQUENCE [LARGE SCALE GENOMIC DNA]</scope>
    <source>
        <strain evidence="3">LaAM-08-1</strain>
    </source>
</reference>
<sequence length="113" mass="12654">MHRATLSHSRSPHSGTCARLHDQNPQATPPSQNQVNQRQGIDPSSTSLTIEGVQSHHRSSQGCVTSENFPLRFRMLNPLSVSIVSQQRLPQPKAAINLNLPHERSLKRLDCFR</sequence>
<name>A0A0C9XHH4_9AGAR</name>
<dbReference type="AlphaFoldDB" id="A0A0C9XHH4"/>
<accession>A0A0C9XHH4</accession>
<dbReference type="EMBL" id="KN838751">
    <property type="protein sequence ID" value="KIJ95582.1"/>
    <property type="molecule type" value="Genomic_DNA"/>
</dbReference>
<evidence type="ECO:0000313" key="2">
    <source>
        <dbReference type="EMBL" id="KIJ95582.1"/>
    </source>
</evidence>
<feature type="compositionally biased region" description="Polar residues" evidence="1">
    <location>
        <begin position="1"/>
        <end position="14"/>
    </location>
</feature>
<organism evidence="2 3">
    <name type="scientific">Laccaria amethystina LaAM-08-1</name>
    <dbReference type="NCBI Taxonomy" id="1095629"/>
    <lineage>
        <taxon>Eukaryota</taxon>
        <taxon>Fungi</taxon>
        <taxon>Dikarya</taxon>
        <taxon>Basidiomycota</taxon>
        <taxon>Agaricomycotina</taxon>
        <taxon>Agaricomycetes</taxon>
        <taxon>Agaricomycetidae</taxon>
        <taxon>Agaricales</taxon>
        <taxon>Agaricineae</taxon>
        <taxon>Hydnangiaceae</taxon>
        <taxon>Laccaria</taxon>
    </lineage>
</organism>
<proteinExistence type="predicted"/>
<evidence type="ECO:0000313" key="3">
    <source>
        <dbReference type="Proteomes" id="UP000054477"/>
    </source>
</evidence>
<dbReference type="Proteomes" id="UP000054477">
    <property type="component" value="Unassembled WGS sequence"/>
</dbReference>
<feature type="region of interest" description="Disordered" evidence="1">
    <location>
        <begin position="1"/>
        <end position="63"/>
    </location>
</feature>
<reference evidence="2 3" key="1">
    <citation type="submission" date="2014-04" db="EMBL/GenBank/DDBJ databases">
        <authorList>
            <consortium name="DOE Joint Genome Institute"/>
            <person name="Kuo A."/>
            <person name="Kohler A."/>
            <person name="Nagy L.G."/>
            <person name="Floudas D."/>
            <person name="Copeland A."/>
            <person name="Barry K.W."/>
            <person name="Cichocki N."/>
            <person name="Veneault-Fourrey C."/>
            <person name="LaButti K."/>
            <person name="Lindquist E.A."/>
            <person name="Lipzen A."/>
            <person name="Lundell T."/>
            <person name="Morin E."/>
            <person name="Murat C."/>
            <person name="Sun H."/>
            <person name="Tunlid A."/>
            <person name="Henrissat B."/>
            <person name="Grigoriev I.V."/>
            <person name="Hibbett D.S."/>
            <person name="Martin F."/>
            <person name="Nordberg H.P."/>
            <person name="Cantor M.N."/>
            <person name="Hua S.X."/>
        </authorList>
    </citation>
    <scope>NUCLEOTIDE SEQUENCE [LARGE SCALE GENOMIC DNA]</scope>
    <source>
        <strain evidence="2 3">LaAM-08-1</strain>
    </source>
</reference>